<dbReference type="PANTHER" id="PTHR47197">
    <property type="entry name" value="PROTEIN NIRF"/>
    <property type="match status" value="1"/>
</dbReference>
<sequence length="97" mass="10872">MDPSGKKICIAGTMSDYATVVDARTFKRSQLIKGGEKPYWVTQSWDGKYCYISWSGSDTVSKISYRTAKIVQTVPVGDHPQRIRNGFIRKDTVALLP</sequence>
<protein>
    <submittedName>
        <fullName evidence="1">Unannotated protein</fullName>
    </submittedName>
</protein>
<dbReference type="EMBL" id="CAEZXR010000313">
    <property type="protein sequence ID" value="CAB4724857.1"/>
    <property type="molecule type" value="Genomic_DNA"/>
</dbReference>
<dbReference type="InterPro" id="IPR015943">
    <property type="entry name" value="WD40/YVTN_repeat-like_dom_sf"/>
</dbReference>
<organism evidence="1">
    <name type="scientific">freshwater metagenome</name>
    <dbReference type="NCBI Taxonomy" id="449393"/>
    <lineage>
        <taxon>unclassified sequences</taxon>
        <taxon>metagenomes</taxon>
        <taxon>ecological metagenomes</taxon>
    </lineage>
</organism>
<evidence type="ECO:0000313" key="1">
    <source>
        <dbReference type="EMBL" id="CAB4724857.1"/>
    </source>
</evidence>
<dbReference type="Gene3D" id="2.130.10.10">
    <property type="entry name" value="YVTN repeat-like/Quinoprotein amine dehydrogenase"/>
    <property type="match status" value="1"/>
</dbReference>
<dbReference type="InterPro" id="IPR051200">
    <property type="entry name" value="Host-pathogen_enzymatic-act"/>
</dbReference>
<gene>
    <name evidence="1" type="ORF">UFOPK2579_02228</name>
</gene>
<name>A0A6J6RR12_9ZZZZ</name>
<dbReference type="SUPFAM" id="SSF50974">
    <property type="entry name" value="Nitrous oxide reductase, N-terminal domain"/>
    <property type="match status" value="1"/>
</dbReference>
<dbReference type="InterPro" id="IPR011045">
    <property type="entry name" value="N2O_reductase_N"/>
</dbReference>
<reference evidence="1" key="1">
    <citation type="submission" date="2020-05" db="EMBL/GenBank/DDBJ databases">
        <authorList>
            <person name="Chiriac C."/>
            <person name="Salcher M."/>
            <person name="Ghai R."/>
            <person name="Kavagutti S V."/>
        </authorList>
    </citation>
    <scope>NUCLEOTIDE SEQUENCE</scope>
</reference>
<accession>A0A6J6RR12</accession>
<proteinExistence type="predicted"/>
<dbReference type="AlphaFoldDB" id="A0A6J6RR12"/>
<dbReference type="PANTHER" id="PTHR47197:SF3">
    <property type="entry name" value="DIHYDRO-HEME D1 DEHYDROGENASE"/>
    <property type="match status" value="1"/>
</dbReference>